<dbReference type="EMBL" id="PVTR01000001">
    <property type="protein sequence ID" value="PRY90364.1"/>
    <property type="molecule type" value="Genomic_DNA"/>
</dbReference>
<dbReference type="Proteomes" id="UP000238157">
    <property type="component" value="Unassembled WGS sequence"/>
</dbReference>
<evidence type="ECO:0000256" key="4">
    <source>
        <dbReference type="ARBA" id="ARBA00022386"/>
    </source>
</evidence>
<dbReference type="OrthoDB" id="9791355at2"/>
<evidence type="ECO:0000256" key="13">
    <source>
        <dbReference type="ARBA" id="ARBA00032593"/>
    </source>
</evidence>
<evidence type="ECO:0000256" key="6">
    <source>
        <dbReference type="ARBA" id="ARBA00022491"/>
    </source>
</evidence>
<keyword evidence="16" id="KW-1185">Reference proteome</keyword>
<keyword evidence="7" id="KW-0805">Transcription regulation</keyword>
<dbReference type="Pfam" id="PF04023">
    <property type="entry name" value="FeoA"/>
    <property type="match status" value="1"/>
</dbReference>
<reference evidence="15 16" key="1">
    <citation type="submission" date="2018-03" db="EMBL/GenBank/DDBJ databases">
        <title>Genomic Encyclopedia of Archaeal and Bacterial Type Strains, Phase II (KMG-II): from individual species to whole genera.</title>
        <authorList>
            <person name="Goeker M."/>
        </authorList>
    </citation>
    <scope>NUCLEOTIDE SEQUENCE [LARGE SCALE GENOMIC DNA]</scope>
    <source>
        <strain evidence="15 16">DSM 27929</strain>
    </source>
</reference>
<dbReference type="InterPro" id="IPR007167">
    <property type="entry name" value="Fe-transptr_FeoA-like"/>
</dbReference>
<dbReference type="PANTHER" id="PTHR33238">
    <property type="entry name" value="IRON (METAL) DEPENDENT REPRESSOR, DTXR FAMILY"/>
    <property type="match status" value="1"/>
</dbReference>
<dbReference type="SUPFAM" id="SSF47979">
    <property type="entry name" value="Iron-dependent repressor protein, dimerization domain"/>
    <property type="match status" value="1"/>
</dbReference>
<dbReference type="GO" id="GO:0003677">
    <property type="term" value="F:DNA binding"/>
    <property type="evidence" value="ECO:0007669"/>
    <property type="project" value="UniProtKB-KW"/>
</dbReference>
<evidence type="ECO:0000256" key="2">
    <source>
        <dbReference type="ARBA" id="ARBA00007871"/>
    </source>
</evidence>
<evidence type="ECO:0000313" key="16">
    <source>
        <dbReference type="Proteomes" id="UP000238157"/>
    </source>
</evidence>
<dbReference type="InterPro" id="IPR050536">
    <property type="entry name" value="DtxR_MntR_Metal-Reg"/>
</dbReference>
<keyword evidence="11" id="KW-0464">Manganese</keyword>
<sequence>MTDNSLPILTYSEENYLKAIFHLSEEGKKSVSTNDISGEMKNRPASVSDMLRKLGEKKVIEYRKYYGVHITEDGKKLALQTIRKHRLWEVFLVEKLNFSWDEVHEVADELEHIKSRILIQRLDEYLGFPKFDPHGDPIPDEYGDVRSRPRLPLSEIEVNGTGQIVAVKDSSASFLRYLDKVGAYIGARIKVLDKVEFDGSIEILVDNKKTIFMSKDVVNNILIMQ</sequence>
<evidence type="ECO:0000256" key="1">
    <source>
        <dbReference type="ARBA" id="ARBA00004496"/>
    </source>
</evidence>
<comment type="caution">
    <text evidence="15">The sequence shown here is derived from an EMBL/GenBank/DDBJ whole genome shotgun (WGS) entry which is preliminary data.</text>
</comment>
<evidence type="ECO:0000256" key="11">
    <source>
        <dbReference type="ARBA" id="ARBA00023211"/>
    </source>
</evidence>
<dbReference type="SUPFAM" id="SSF46785">
    <property type="entry name" value="Winged helix' DNA-binding domain"/>
    <property type="match status" value="1"/>
</dbReference>
<evidence type="ECO:0000256" key="7">
    <source>
        <dbReference type="ARBA" id="ARBA00023015"/>
    </source>
</evidence>
<dbReference type="InterPro" id="IPR036388">
    <property type="entry name" value="WH-like_DNA-bd_sf"/>
</dbReference>
<organism evidence="15 16">
    <name type="scientific">Mongoliibacter ruber</name>
    <dbReference type="NCBI Taxonomy" id="1750599"/>
    <lineage>
        <taxon>Bacteria</taxon>
        <taxon>Pseudomonadati</taxon>
        <taxon>Bacteroidota</taxon>
        <taxon>Cytophagia</taxon>
        <taxon>Cytophagales</taxon>
        <taxon>Cyclobacteriaceae</taxon>
        <taxon>Mongoliibacter</taxon>
    </lineage>
</organism>
<dbReference type="AlphaFoldDB" id="A0A2T0WUW7"/>
<keyword evidence="8" id="KW-0238">DNA-binding</keyword>
<dbReference type="InterPro" id="IPR038157">
    <property type="entry name" value="FeoA_core_dom"/>
</dbReference>
<evidence type="ECO:0000256" key="10">
    <source>
        <dbReference type="ARBA" id="ARBA00023163"/>
    </source>
</evidence>
<feature type="domain" description="HTH dtxR-type" evidence="14">
    <location>
        <begin position="1"/>
        <end position="71"/>
    </location>
</feature>
<evidence type="ECO:0000256" key="5">
    <source>
        <dbReference type="ARBA" id="ARBA00022490"/>
    </source>
</evidence>
<evidence type="ECO:0000313" key="15">
    <source>
        <dbReference type="EMBL" id="PRY90364.1"/>
    </source>
</evidence>
<dbReference type="RefSeq" id="WP_106131627.1">
    <property type="nucleotide sequence ID" value="NZ_PVTR01000001.1"/>
</dbReference>
<dbReference type="PANTHER" id="PTHR33238:SF11">
    <property type="entry name" value="TRANSCRIPTIONAL REGULATOR MNTR"/>
    <property type="match status" value="1"/>
</dbReference>
<comment type="function">
    <text evidence="12">In the presence of manganese, represses expression of mntH and mntS. Up-regulates expression of mntP.</text>
</comment>
<keyword evidence="5" id="KW-0963">Cytoplasm</keyword>
<dbReference type="SMART" id="SM00529">
    <property type="entry name" value="HTH_DTXR"/>
    <property type="match status" value="1"/>
</dbReference>
<keyword evidence="10" id="KW-0804">Transcription</keyword>
<gene>
    <name evidence="15" type="ORF">CLW00_10123</name>
</gene>
<comment type="subcellular location">
    <subcellularLocation>
        <location evidence="1">Cytoplasm</location>
    </subcellularLocation>
</comment>
<dbReference type="GO" id="GO:0046914">
    <property type="term" value="F:transition metal ion binding"/>
    <property type="evidence" value="ECO:0007669"/>
    <property type="project" value="InterPro"/>
</dbReference>
<dbReference type="SMART" id="SM00899">
    <property type="entry name" value="FeoA"/>
    <property type="match status" value="1"/>
</dbReference>
<dbReference type="InterPro" id="IPR036421">
    <property type="entry name" value="Fe_dep_repressor_sf"/>
</dbReference>
<dbReference type="InterPro" id="IPR001367">
    <property type="entry name" value="Fe_dep_repressor"/>
</dbReference>
<dbReference type="Pfam" id="PF02742">
    <property type="entry name" value="Fe_dep_repr_C"/>
    <property type="match status" value="1"/>
</dbReference>
<keyword evidence="9" id="KW-0010">Activator</keyword>
<dbReference type="Gene3D" id="2.30.30.90">
    <property type="match status" value="1"/>
</dbReference>
<name>A0A2T0WUW7_9BACT</name>
<evidence type="ECO:0000259" key="14">
    <source>
        <dbReference type="PROSITE" id="PS50944"/>
    </source>
</evidence>
<dbReference type="GO" id="GO:0046983">
    <property type="term" value="F:protein dimerization activity"/>
    <property type="evidence" value="ECO:0007669"/>
    <property type="project" value="InterPro"/>
</dbReference>
<evidence type="ECO:0000256" key="3">
    <source>
        <dbReference type="ARBA" id="ARBA00011738"/>
    </source>
</evidence>
<dbReference type="Gene3D" id="1.10.10.10">
    <property type="entry name" value="Winged helix-like DNA-binding domain superfamily/Winged helix DNA-binding domain"/>
    <property type="match status" value="1"/>
</dbReference>
<evidence type="ECO:0000256" key="12">
    <source>
        <dbReference type="ARBA" id="ARBA00025185"/>
    </source>
</evidence>
<dbReference type="InterPro" id="IPR022689">
    <property type="entry name" value="Iron_dep_repressor"/>
</dbReference>
<proteinExistence type="inferred from homology"/>
<dbReference type="PROSITE" id="PS50944">
    <property type="entry name" value="HTH_DTXR"/>
    <property type="match status" value="1"/>
</dbReference>
<evidence type="ECO:0000256" key="8">
    <source>
        <dbReference type="ARBA" id="ARBA00023125"/>
    </source>
</evidence>
<dbReference type="InterPro" id="IPR036390">
    <property type="entry name" value="WH_DNA-bd_sf"/>
</dbReference>
<dbReference type="InterPro" id="IPR022687">
    <property type="entry name" value="HTH_DTXR"/>
</dbReference>
<evidence type="ECO:0000256" key="9">
    <source>
        <dbReference type="ARBA" id="ARBA00023159"/>
    </source>
</evidence>
<keyword evidence="6" id="KW-0678">Repressor</keyword>
<accession>A0A2T0WUW7</accession>
<comment type="subunit">
    <text evidence="3">Homodimer.</text>
</comment>
<dbReference type="GO" id="GO:0003700">
    <property type="term" value="F:DNA-binding transcription factor activity"/>
    <property type="evidence" value="ECO:0007669"/>
    <property type="project" value="InterPro"/>
</dbReference>
<dbReference type="Pfam" id="PF01325">
    <property type="entry name" value="Fe_dep_repress"/>
    <property type="match status" value="1"/>
</dbReference>
<comment type="similarity">
    <text evidence="2">Belongs to the DtxR/MntR family.</text>
</comment>
<protein>
    <recommendedName>
        <fullName evidence="4">Transcriptional regulator MntR</fullName>
    </recommendedName>
    <alternativeName>
        <fullName evidence="13">Manganese transport regulator</fullName>
    </alternativeName>
</protein>
<dbReference type="GO" id="GO:0005737">
    <property type="term" value="C:cytoplasm"/>
    <property type="evidence" value="ECO:0007669"/>
    <property type="project" value="UniProtKB-SubCell"/>
</dbReference>